<sequence>MCIESGTHLDLAAMSCLDRIVRRSRDQHYESAQPQPTVPCTSRANKRLGTLILGSANLCTACRRPAASDPTPPPGCRIAAGGAHGGSNSKKPGGGCAGADRYQATGWPHVPVVGWRRGPGVGSKKLSHDAWPNGPASGRLPRAFRFLRPSCSSSVGSASKLGIERSVKQKRHYSGSLATAHNARASDRDGTAAPTWNGRLLSSGGNTPHLVHGLGRKPSGVGGRASFWDYDVQSFALLSR</sequence>
<proteinExistence type="predicted"/>
<dbReference type="EMBL" id="GL385401">
    <property type="protein sequence ID" value="EJT70564.1"/>
    <property type="molecule type" value="Genomic_DNA"/>
</dbReference>
<feature type="region of interest" description="Disordered" evidence="1">
    <location>
        <begin position="66"/>
        <end position="97"/>
    </location>
</feature>
<evidence type="ECO:0000256" key="1">
    <source>
        <dbReference type="SAM" id="MobiDB-lite"/>
    </source>
</evidence>
<keyword evidence="4" id="KW-1185">Reference proteome</keyword>
<reference evidence="2" key="3">
    <citation type="submission" date="2010-09" db="EMBL/GenBank/DDBJ databases">
        <title>Annotation of Gaeumannomyces graminis var. tritici R3-111a-1.</title>
        <authorList>
            <consortium name="The Broad Institute Genome Sequencing Platform"/>
            <person name="Ma L.-J."/>
            <person name="Dead R."/>
            <person name="Young S.K."/>
            <person name="Zeng Q."/>
            <person name="Gargeya S."/>
            <person name="Fitzgerald M."/>
            <person name="Haas B."/>
            <person name="Abouelleil A."/>
            <person name="Alvarado L."/>
            <person name="Arachchi H.M."/>
            <person name="Berlin A."/>
            <person name="Brown A."/>
            <person name="Chapman S.B."/>
            <person name="Chen Z."/>
            <person name="Dunbar C."/>
            <person name="Freedman E."/>
            <person name="Gearin G."/>
            <person name="Gellesch M."/>
            <person name="Goldberg J."/>
            <person name="Griggs A."/>
            <person name="Gujja S."/>
            <person name="Heiman D."/>
            <person name="Howarth C."/>
            <person name="Larson L."/>
            <person name="Lui A."/>
            <person name="MacDonald P.J.P."/>
            <person name="Mehta T."/>
            <person name="Montmayeur A."/>
            <person name="Murphy C."/>
            <person name="Neiman D."/>
            <person name="Pearson M."/>
            <person name="Priest M."/>
            <person name="Roberts A."/>
            <person name="Saif S."/>
            <person name="Shea T."/>
            <person name="Shenoy N."/>
            <person name="Sisk P."/>
            <person name="Stolte C."/>
            <person name="Sykes S."/>
            <person name="Yandava C."/>
            <person name="Wortman J."/>
            <person name="Nusbaum C."/>
            <person name="Birren B."/>
        </authorList>
    </citation>
    <scope>NUCLEOTIDE SEQUENCE</scope>
    <source>
        <strain evidence="2">R3-111a-1</strain>
    </source>
</reference>
<dbReference type="eggNOG" id="ENOG502T7Z3">
    <property type="taxonomic scope" value="Eukaryota"/>
</dbReference>
<feature type="region of interest" description="Disordered" evidence="1">
    <location>
        <begin position="175"/>
        <end position="208"/>
    </location>
</feature>
<accession>J3PDL4</accession>
<dbReference type="Proteomes" id="UP000006039">
    <property type="component" value="Unassembled WGS sequence"/>
</dbReference>
<organism evidence="2">
    <name type="scientific">Gaeumannomyces tritici (strain R3-111a-1)</name>
    <name type="common">Wheat and barley take-all root rot fungus</name>
    <name type="synonym">Gaeumannomyces graminis var. tritici</name>
    <dbReference type="NCBI Taxonomy" id="644352"/>
    <lineage>
        <taxon>Eukaryota</taxon>
        <taxon>Fungi</taxon>
        <taxon>Dikarya</taxon>
        <taxon>Ascomycota</taxon>
        <taxon>Pezizomycotina</taxon>
        <taxon>Sordariomycetes</taxon>
        <taxon>Sordariomycetidae</taxon>
        <taxon>Magnaporthales</taxon>
        <taxon>Magnaporthaceae</taxon>
        <taxon>Gaeumannomyces</taxon>
    </lineage>
</organism>
<reference evidence="3" key="5">
    <citation type="submission" date="2018-04" db="UniProtKB">
        <authorList>
            <consortium name="EnsemblFungi"/>
        </authorList>
    </citation>
    <scope>IDENTIFICATION</scope>
    <source>
        <strain evidence="3">R3-111a-1</strain>
    </source>
</reference>
<dbReference type="EnsemblFungi" id="EJT70564">
    <property type="protein sequence ID" value="EJT70564"/>
    <property type="gene ID" value="GGTG_11587"/>
</dbReference>
<dbReference type="GeneID" id="20352045"/>
<dbReference type="AlphaFoldDB" id="J3PDL4"/>
<protein>
    <submittedName>
        <fullName evidence="2 3">Uncharacterized protein</fullName>
    </submittedName>
</protein>
<evidence type="ECO:0000313" key="4">
    <source>
        <dbReference type="Proteomes" id="UP000006039"/>
    </source>
</evidence>
<reference evidence="4" key="1">
    <citation type="submission" date="2010-07" db="EMBL/GenBank/DDBJ databases">
        <title>The genome sequence of Gaeumannomyces graminis var. tritici strain R3-111a-1.</title>
        <authorList>
            <consortium name="The Broad Institute Genome Sequencing Platform"/>
            <person name="Ma L.-J."/>
            <person name="Dead R."/>
            <person name="Young S."/>
            <person name="Zeng Q."/>
            <person name="Koehrsen M."/>
            <person name="Alvarado L."/>
            <person name="Berlin A."/>
            <person name="Chapman S.B."/>
            <person name="Chen Z."/>
            <person name="Freedman E."/>
            <person name="Gellesch M."/>
            <person name="Goldberg J."/>
            <person name="Griggs A."/>
            <person name="Gujja S."/>
            <person name="Heilman E.R."/>
            <person name="Heiman D."/>
            <person name="Hepburn T."/>
            <person name="Howarth C."/>
            <person name="Jen D."/>
            <person name="Larson L."/>
            <person name="Mehta T."/>
            <person name="Neiman D."/>
            <person name="Pearson M."/>
            <person name="Roberts A."/>
            <person name="Saif S."/>
            <person name="Shea T."/>
            <person name="Shenoy N."/>
            <person name="Sisk P."/>
            <person name="Stolte C."/>
            <person name="Sykes S."/>
            <person name="Walk T."/>
            <person name="White J."/>
            <person name="Yandava C."/>
            <person name="Haas B."/>
            <person name="Nusbaum C."/>
            <person name="Birren B."/>
        </authorList>
    </citation>
    <scope>NUCLEOTIDE SEQUENCE [LARGE SCALE GENOMIC DNA]</scope>
    <source>
        <strain evidence="4">R3-111a-1</strain>
    </source>
</reference>
<reference evidence="2" key="2">
    <citation type="submission" date="2010-07" db="EMBL/GenBank/DDBJ databases">
        <authorList>
            <consortium name="The Broad Institute Genome Sequencing Platform"/>
            <consortium name="Broad Institute Genome Sequencing Center for Infectious Disease"/>
            <person name="Ma L.-J."/>
            <person name="Dead R."/>
            <person name="Young S."/>
            <person name="Zeng Q."/>
            <person name="Koehrsen M."/>
            <person name="Alvarado L."/>
            <person name="Berlin A."/>
            <person name="Chapman S.B."/>
            <person name="Chen Z."/>
            <person name="Freedman E."/>
            <person name="Gellesch M."/>
            <person name="Goldberg J."/>
            <person name="Griggs A."/>
            <person name="Gujja S."/>
            <person name="Heilman E.R."/>
            <person name="Heiman D."/>
            <person name="Hepburn T."/>
            <person name="Howarth C."/>
            <person name="Jen D."/>
            <person name="Larson L."/>
            <person name="Mehta T."/>
            <person name="Neiman D."/>
            <person name="Pearson M."/>
            <person name="Roberts A."/>
            <person name="Saif S."/>
            <person name="Shea T."/>
            <person name="Shenoy N."/>
            <person name="Sisk P."/>
            <person name="Stolte C."/>
            <person name="Sykes S."/>
            <person name="Walk T."/>
            <person name="White J."/>
            <person name="Yandava C."/>
            <person name="Haas B."/>
            <person name="Nusbaum C."/>
            <person name="Birren B."/>
        </authorList>
    </citation>
    <scope>NUCLEOTIDE SEQUENCE</scope>
    <source>
        <strain evidence="2">R3-111a-1</strain>
    </source>
</reference>
<reference evidence="3" key="4">
    <citation type="journal article" date="2015" name="G3 (Bethesda)">
        <title>Genome sequences of three phytopathogenic species of the Magnaporthaceae family of fungi.</title>
        <authorList>
            <person name="Okagaki L.H."/>
            <person name="Nunes C.C."/>
            <person name="Sailsbery J."/>
            <person name="Clay B."/>
            <person name="Brown D."/>
            <person name="John T."/>
            <person name="Oh Y."/>
            <person name="Young N."/>
            <person name="Fitzgerald M."/>
            <person name="Haas B.J."/>
            <person name="Zeng Q."/>
            <person name="Young S."/>
            <person name="Adiconis X."/>
            <person name="Fan L."/>
            <person name="Levin J.Z."/>
            <person name="Mitchell T.K."/>
            <person name="Okubara P.A."/>
            <person name="Farman M.L."/>
            <person name="Kohn L.M."/>
            <person name="Birren B."/>
            <person name="Ma L.-J."/>
            <person name="Dean R.A."/>
        </authorList>
    </citation>
    <scope>NUCLEOTIDE SEQUENCE</scope>
    <source>
        <strain evidence="3">R3-111a-1</strain>
    </source>
</reference>
<dbReference type="HOGENOM" id="CLU_1156449_0_0_1"/>
<name>J3PDL4_GAET3</name>
<dbReference type="RefSeq" id="XP_009227742.1">
    <property type="nucleotide sequence ID" value="XM_009229478.1"/>
</dbReference>
<dbReference type="VEuPathDB" id="FungiDB:GGTG_11587"/>
<gene>
    <name evidence="3" type="primary">20352045</name>
    <name evidence="2" type="ORF">GGTG_11587</name>
</gene>
<evidence type="ECO:0000313" key="2">
    <source>
        <dbReference type="EMBL" id="EJT70564.1"/>
    </source>
</evidence>
<evidence type="ECO:0000313" key="3">
    <source>
        <dbReference type="EnsemblFungi" id="EJT70564"/>
    </source>
</evidence>